<proteinExistence type="inferred from homology"/>
<evidence type="ECO:0000256" key="5">
    <source>
        <dbReference type="ARBA" id="ARBA00022679"/>
    </source>
</evidence>
<dbReference type="Pfam" id="PF00155">
    <property type="entry name" value="Aminotran_1_2"/>
    <property type="match status" value="1"/>
</dbReference>
<name>A0A810PWP5_9FIRM</name>
<dbReference type="InterPro" id="IPR050859">
    <property type="entry name" value="Class-I_PLP-dep_aminotransf"/>
</dbReference>
<dbReference type="Gene3D" id="3.90.1150.10">
    <property type="entry name" value="Aspartate Aminotransferase, domain 1"/>
    <property type="match status" value="1"/>
</dbReference>
<dbReference type="EMBL" id="AP023415">
    <property type="protein sequence ID" value="BCK78522.1"/>
    <property type="molecule type" value="Genomic_DNA"/>
</dbReference>
<dbReference type="InterPro" id="IPR015424">
    <property type="entry name" value="PyrdxlP-dep_Trfase"/>
</dbReference>
<gene>
    <name evidence="8" type="ORF">MM35RIKEN_07140</name>
</gene>
<evidence type="ECO:0000256" key="4">
    <source>
        <dbReference type="ARBA" id="ARBA00022576"/>
    </source>
</evidence>
<evidence type="ECO:0000256" key="3">
    <source>
        <dbReference type="ARBA" id="ARBA00011738"/>
    </source>
</evidence>
<evidence type="ECO:0000256" key="6">
    <source>
        <dbReference type="ARBA" id="ARBA00022898"/>
    </source>
</evidence>
<evidence type="ECO:0000256" key="2">
    <source>
        <dbReference type="ARBA" id="ARBA00007441"/>
    </source>
</evidence>
<dbReference type="SUPFAM" id="SSF53383">
    <property type="entry name" value="PLP-dependent transferases"/>
    <property type="match status" value="1"/>
</dbReference>
<dbReference type="PANTHER" id="PTHR42790:SF19">
    <property type="entry name" value="KYNURENINE_ALPHA-AMINOADIPATE AMINOTRANSFERASE, MITOCHONDRIAL"/>
    <property type="match status" value="1"/>
</dbReference>
<comment type="similarity">
    <text evidence="2">Belongs to the class-I pyridoxal-phosphate-dependent aminotransferase family.</text>
</comment>
<evidence type="ECO:0000313" key="8">
    <source>
        <dbReference type="EMBL" id="BCK78522.1"/>
    </source>
</evidence>
<dbReference type="InterPro" id="IPR015422">
    <property type="entry name" value="PyrdxlP-dep_Trfase_small"/>
</dbReference>
<accession>A0A810PWP5</accession>
<dbReference type="Proteomes" id="UP000681343">
    <property type="component" value="Chromosome"/>
</dbReference>
<dbReference type="KEGG" id="vfa:MM35RIKEN_07140"/>
<feature type="domain" description="Aminotransferase class I/classII large" evidence="7">
    <location>
        <begin position="42"/>
        <end position="384"/>
    </location>
</feature>
<dbReference type="GO" id="GO:0008483">
    <property type="term" value="F:transaminase activity"/>
    <property type="evidence" value="ECO:0007669"/>
    <property type="project" value="UniProtKB-KW"/>
</dbReference>
<dbReference type="GO" id="GO:1901605">
    <property type="term" value="P:alpha-amino acid metabolic process"/>
    <property type="evidence" value="ECO:0007669"/>
    <property type="project" value="TreeGrafter"/>
</dbReference>
<dbReference type="RefSeq" id="WP_212819385.1">
    <property type="nucleotide sequence ID" value="NZ_AP023415.1"/>
</dbReference>
<organism evidence="8 9">
    <name type="scientific">Vescimonas fastidiosa</name>
    <dbReference type="NCBI Taxonomy" id="2714353"/>
    <lineage>
        <taxon>Bacteria</taxon>
        <taxon>Bacillati</taxon>
        <taxon>Bacillota</taxon>
        <taxon>Clostridia</taxon>
        <taxon>Eubacteriales</taxon>
        <taxon>Oscillospiraceae</taxon>
        <taxon>Vescimonas</taxon>
    </lineage>
</organism>
<sequence length="394" mass="44482">MVQFASRMDLLKGSEIRELLKLTARPDIISFAGGMPAPELFPVEQMMEASVAVLKENGRAALQYSTTEGFPRLREQIAERMLAKNNIHTDADHILITSGSQEGLDFSARVFLNPGDVVLLESPSYLGAVNAFKACEPKFVEVPTDDGGMIMEELEKILATTERVKMIYVIPDFQNPTGRTWDLERRHKFMDIVNKYEIPVVEDNPYGELRFEGEFLPALKSLDTKGLVIYLGTFSKILAPGYRLGWVCADDEILAKYNFMKQAASLQASTIGQMETSKWIDMFDLDKHVATIRECYRKRRAVMLETLAKELPEPCTFTRPEGGLFAWVVLPEYMDAKELQMKCLEKKVAFVPGGSFFPNGGHENTLRLNYSCMPEDKIIEGITALCQTIRENLH</sequence>
<evidence type="ECO:0000313" key="9">
    <source>
        <dbReference type="Proteomes" id="UP000681343"/>
    </source>
</evidence>
<dbReference type="AlphaFoldDB" id="A0A810PWP5"/>
<dbReference type="PANTHER" id="PTHR42790">
    <property type="entry name" value="AMINOTRANSFERASE"/>
    <property type="match status" value="1"/>
</dbReference>
<keyword evidence="5" id="KW-0808">Transferase</keyword>
<dbReference type="CDD" id="cd00609">
    <property type="entry name" value="AAT_like"/>
    <property type="match status" value="1"/>
</dbReference>
<dbReference type="Gene3D" id="3.40.640.10">
    <property type="entry name" value="Type I PLP-dependent aspartate aminotransferase-like (Major domain)"/>
    <property type="match status" value="1"/>
</dbReference>
<keyword evidence="9" id="KW-1185">Reference proteome</keyword>
<evidence type="ECO:0000259" key="7">
    <source>
        <dbReference type="Pfam" id="PF00155"/>
    </source>
</evidence>
<dbReference type="InterPro" id="IPR004839">
    <property type="entry name" value="Aminotransferase_I/II_large"/>
</dbReference>
<keyword evidence="4 8" id="KW-0032">Aminotransferase</keyword>
<keyword evidence="6" id="KW-0663">Pyridoxal phosphate</keyword>
<dbReference type="FunFam" id="3.40.640.10:FF:000053">
    <property type="entry name" value="Aminotransferase, class I"/>
    <property type="match status" value="1"/>
</dbReference>
<comment type="subunit">
    <text evidence="3">Homodimer.</text>
</comment>
<protein>
    <submittedName>
        <fullName evidence="8">Aminotransferase</fullName>
    </submittedName>
</protein>
<dbReference type="InterPro" id="IPR015421">
    <property type="entry name" value="PyrdxlP-dep_Trfase_major"/>
</dbReference>
<reference evidence="8" key="1">
    <citation type="submission" date="2020-09" db="EMBL/GenBank/DDBJ databases">
        <title>New species isolated from human feces.</title>
        <authorList>
            <person name="Kitahara M."/>
            <person name="Shigeno Y."/>
            <person name="Shime M."/>
            <person name="Matsumoto Y."/>
            <person name="Nakamura S."/>
            <person name="Motooka D."/>
            <person name="Fukuoka S."/>
            <person name="Nishikawa H."/>
            <person name="Benno Y."/>
        </authorList>
    </citation>
    <scope>NUCLEOTIDE SEQUENCE</scope>
    <source>
        <strain evidence="8">MM35</strain>
    </source>
</reference>
<comment type="cofactor">
    <cofactor evidence="1">
        <name>pyridoxal 5'-phosphate</name>
        <dbReference type="ChEBI" id="CHEBI:597326"/>
    </cofactor>
</comment>
<evidence type="ECO:0000256" key="1">
    <source>
        <dbReference type="ARBA" id="ARBA00001933"/>
    </source>
</evidence>
<dbReference type="GO" id="GO:0030170">
    <property type="term" value="F:pyridoxal phosphate binding"/>
    <property type="evidence" value="ECO:0007669"/>
    <property type="project" value="InterPro"/>
</dbReference>